<dbReference type="Pfam" id="PF02899">
    <property type="entry name" value="Phage_int_SAM_1"/>
    <property type="match status" value="1"/>
</dbReference>
<proteinExistence type="predicted"/>
<dbReference type="Pfam" id="PF00589">
    <property type="entry name" value="Phage_integrase"/>
    <property type="match status" value="1"/>
</dbReference>
<name>A0A0G1EQS4_UNCKA</name>
<keyword evidence="3" id="KW-0233">DNA recombination</keyword>
<gene>
    <name evidence="7" type="ORF">UV89_C0001G0008</name>
</gene>
<sequence>MLNLEAAHKNFVEKLKTEGKSGATVVAYSKDVEQLLSHLSGMGVNLVNEIKLGHLEDFMKKLANADYTLKSVSRKTNATRTFIKYLHAEGEIAENVSLGLKHPKLETKAPRILTKMEYRALRDATRNDLRTYAMIEMLLQTGVTISELAEIKTENLTISGTAGTLFVAKKNNKEARTIPLNKAVIDAVNKYMSEERSIVKSSGYLFITKTGNPLLIRNIRSTIDRFFKIAGVEKAKVNDLRHTFVAHHLASGVSIIYLSKIAGHKRISTTERYLQYIDRTGEQEKTELDTL</sequence>
<dbReference type="InterPro" id="IPR013762">
    <property type="entry name" value="Integrase-like_cat_sf"/>
</dbReference>
<accession>A0A0G1EQS4</accession>
<dbReference type="PROSITE" id="PS51900">
    <property type="entry name" value="CB"/>
    <property type="match status" value="1"/>
</dbReference>
<dbReference type="InterPro" id="IPR011010">
    <property type="entry name" value="DNA_brk_join_enz"/>
</dbReference>
<organism evidence="7 8">
    <name type="scientific">candidate division WWE3 bacterium GW2011_GWB2_43_22</name>
    <dbReference type="NCBI Taxonomy" id="1619118"/>
    <lineage>
        <taxon>Bacteria</taxon>
        <taxon>Katanobacteria</taxon>
    </lineage>
</organism>
<evidence type="ECO:0000313" key="8">
    <source>
        <dbReference type="Proteomes" id="UP000033910"/>
    </source>
</evidence>
<dbReference type="Gene3D" id="1.10.150.130">
    <property type="match status" value="1"/>
</dbReference>
<feature type="domain" description="Core-binding (CB)" evidence="6">
    <location>
        <begin position="2"/>
        <end position="87"/>
    </location>
</feature>
<evidence type="ECO:0000256" key="3">
    <source>
        <dbReference type="ARBA" id="ARBA00023172"/>
    </source>
</evidence>
<dbReference type="InterPro" id="IPR004107">
    <property type="entry name" value="Integrase_SAM-like_N"/>
</dbReference>
<dbReference type="GO" id="GO:0015074">
    <property type="term" value="P:DNA integration"/>
    <property type="evidence" value="ECO:0007669"/>
    <property type="project" value="UniProtKB-KW"/>
</dbReference>
<keyword evidence="1" id="KW-0229">DNA integration</keyword>
<evidence type="ECO:0000259" key="5">
    <source>
        <dbReference type="PROSITE" id="PS51898"/>
    </source>
</evidence>
<keyword evidence="2 4" id="KW-0238">DNA-binding</keyword>
<evidence type="ECO:0000256" key="1">
    <source>
        <dbReference type="ARBA" id="ARBA00022908"/>
    </source>
</evidence>
<dbReference type="CDD" id="cd00397">
    <property type="entry name" value="DNA_BRE_C"/>
    <property type="match status" value="1"/>
</dbReference>
<dbReference type="PANTHER" id="PTHR30349:SF81">
    <property type="entry name" value="TYROSINE RECOMBINASE XERC"/>
    <property type="match status" value="1"/>
</dbReference>
<dbReference type="EMBL" id="LCGF01000001">
    <property type="protein sequence ID" value="KKT12330.1"/>
    <property type="molecule type" value="Genomic_DNA"/>
</dbReference>
<protein>
    <submittedName>
        <fullName evidence="7">Tyrosine recombinase XerC</fullName>
    </submittedName>
</protein>
<evidence type="ECO:0000313" key="7">
    <source>
        <dbReference type="EMBL" id="KKT12330.1"/>
    </source>
</evidence>
<dbReference type="InterPro" id="IPR002104">
    <property type="entry name" value="Integrase_catalytic"/>
</dbReference>
<dbReference type="InterPro" id="IPR050090">
    <property type="entry name" value="Tyrosine_recombinase_XerCD"/>
</dbReference>
<feature type="domain" description="Tyr recombinase" evidence="5">
    <location>
        <begin position="108"/>
        <end position="289"/>
    </location>
</feature>
<reference evidence="7 8" key="1">
    <citation type="journal article" date="2015" name="Nature">
        <title>rRNA introns, odd ribosomes, and small enigmatic genomes across a large radiation of phyla.</title>
        <authorList>
            <person name="Brown C.T."/>
            <person name="Hug L.A."/>
            <person name="Thomas B.C."/>
            <person name="Sharon I."/>
            <person name="Castelle C.J."/>
            <person name="Singh A."/>
            <person name="Wilkins M.J."/>
            <person name="Williams K.H."/>
            <person name="Banfield J.F."/>
        </authorList>
    </citation>
    <scope>NUCLEOTIDE SEQUENCE [LARGE SCALE GENOMIC DNA]</scope>
</reference>
<dbReference type="GO" id="GO:0006310">
    <property type="term" value="P:DNA recombination"/>
    <property type="evidence" value="ECO:0007669"/>
    <property type="project" value="UniProtKB-KW"/>
</dbReference>
<dbReference type="PROSITE" id="PS51898">
    <property type="entry name" value="TYR_RECOMBINASE"/>
    <property type="match status" value="1"/>
</dbReference>
<dbReference type="Proteomes" id="UP000033910">
    <property type="component" value="Unassembled WGS sequence"/>
</dbReference>
<dbReference type="SUPFAM" id="SSF56349">
    <property type="entry name" value="DNA breaking-rejoining enzymes"/>
    <property type="match status" value="1"/>
</dbReference>
<evidence type="ECO:0000259" key="6">
    <source>
        <dbReference type="PROSITE" id="PS51900"/>
    </source>
</evidence>
<dbReference type="PANTHER" id="PTHR30349">
    <property type="entry name" value="PHAGE INTEGRASE-RELATED"/>
    <property type="match status" value="1"/>
</dbReference>
<evidence type="ECO:0000256" key="2">
    <source>
        <dbReference type="ARBA" id="ARBA00023125"/>
    </source>
</evidence>
<dbReference type="InterPro" id="IPR044068">
    <property type="entry name" value="CB"/>
</dbReference>
<dbReference type="AlphaFoldDB" id="A0A0G1EQS4"/>
<comment type="caution">
    <text evidence="7">The sequence shown here is derived from an EMBL/GenBank/DDBJ whole genome shotgun (WGS) entry which is preliminary data.</text>
</comment>
<evidence type="ECO:0000256" key="4">
    <source>
        <dbReference type="PROSITE-ProRule" id="PRU01248"/>
    </source>
</evidence>
<dbReference type="GO" id="GO:0003677">
    <property type="term" value="F:DNA binding"/>
    <property type="evidence" value="ECO:0007669"/>
    <property type="project" value="UniProtKB-UniRule"/>
</dbReference>
<dbReference type="InterPro" id="IPR010998">
    <property type="entry name" value="Integrase_recombinase_N"/>
</dbReference>
<dbReference type="Gene3D" id="1.10.443.10">
    <property type="entry name" value="Intergrase catalytic core"/>
    <property type="match status" value="1"/>
</dbReference>